<dbReference type="Proteomes" id="UP001172708">
    <property type="component" value="Unassembled WGS sequence"/>
</dbReference>
<dbReference type="PIRSF" id="PIRSF002741">
    <property type="entry name" value="MppA"/>
    <property type="match status" value="1"/>
</dbReference>
<feature type="chain" id="PRO_5046705720" evidence="2">
    <location>
        <begin position="22"/>
        <end position="592"/>
    </location>
</feature>
<dbReference type="RefSeq" id="WP_301141285.1">
    <property type="nucleotide sequence ID" value="NZ_JAUHQA010000001.1"/>
</dbReference>
<reference evidence="4" key="1">
    <citation type="submission" date="2023-06" db="EMBL/GenBank/DDBJ databases">
        <title>Egi l300058.</title>
        <authorList>
            <person name="Gao L."/>
            <person name="Fang B.-Z."/>
            <person name="Li W.-J."/>
        </authorList>
    </citation>
    <scope>NUCLEOTIDE SEQUENCE</scope>
    <source>
        <strain evidence="4">EGI L300058</strain>
    </source>
</reference>
<dbReference type="Gene3D" id="3.10.105.10">
    <property type="entry name" value="Dipeptide-binding Protein, Domain 3"/>
    <property type="match status" value="1"/>
</dbReference>
<feature type="domain" description="Solute-binding protein family 5" evidence="3">
    <location>
        <begin position="107"/>
        <end position="494"/>
    </location>
</feature>
<evidence type="ECO:0000259" key="3">
    <source>
        <dbReference type="Pfam" id="PF00496"/>
    </source>
</evidence>
<evidence type="ECO:0000313" key="5">
    <source>
        <dbReference type="Proteomes" id="UP001172708"/>
    </source>
</evidence>
<feature type="region of interest" description="Disordered" evidence="1">
    <location>
        <begin position="25"/>
        <end position="48"/>
    </location>
</feature>
<organism evidence="4 5">
    <name type="scientific">Demequina muriae</name>
    <dbReference type="NCBI Taxonomy" id="3051664"/>
    <lineage>
        <taxon>Bacteria</taxon>
        <taxon>Bacillati</taxon>
        <taxon>Actinomycetota</taxon>
        <taxon>Actinomycetes</taxon>
        <taxon>Micrococcales</taxon>
        <taxon>Demequinaceae</taxon>
        <taxon>Demequina</taxon>
    </lineage>
</organism>
<dbReference type="InterPro" id="IPR039424">
    <property type="entry name" value="SBP_5"/>
</dbReference>
<feature type="compositionally biased region" description="Low complexity" evidence="1">
    <location>
        <begin position="34"/>
        <end position="46"/>
    </location>
</feature>
<evidence type="ECO:0000256" key="1">
    <source>
        <dbReference type="SAM" id="MobiDB-lite"/>
    </source>
</evidence>
<accession>A0ABT8GF19</accession>
<dbReference type="SUPFAM" id="SSF53850">
    <property type="entry name" value="Periplasmic binding protein-like II"/>
    <property type="match status" value="1"/>
</dbReference>
<comment type="caution">
    <text evidence="4">The sequence shown here is derived from an EMBL/GenBank/DDBJ whole genome shotgun (WGS) entry which is preliminary data.</text>
</comment>
<dbReference type="PROSITE" id="PS51257">
    <property type="entry name" value="PROKAR_LIPOPROTEIN"/>
    <property type="match status" value="1"/>
</dbReference>
<keyword evidence="2" id="KW-0732">Signal</keyword>
<proteinExistence type="predicted"/>
<dbReference type="InterPro" id="IPR030678">
    <property type="entry name" value="Peptide/Ni-bd"/>
</dbReference>
<evidence type="ECO:0000256" key="2">
    <source>
        <dbReference type="SAM" id="SignalP"/>
    </source>
</evidence>
<protein>
    <submittedName>
        <fullName evidence="4">ABC transporter substrate-binding protein</fullName>
    </submittedName>
</protein>
<sequence length="592" mass="64390">MKLGKFGKGAAVVAMATLALAACTSEDPEGDTPETSATESAATGGTNDDTIYFSAGEVEWNGYNDLTSATYSTYNSVVNERVRSAFTYFGPDASININEDMGNVELISEDPMIVEYTINEDAVWSDGEPIKYEDVLLTWAAQSLSDGENEDGTPVALFDHVSGLDYGDRVPDGPQGEPGGKSFTVEYTNPYPDYLLTTVIDFPAHVVAEQSGMTLEEMVTAIEAGDVEAMRPAAEFWNTEWISNTPGELPDPAIALSSGPYTYGSWEAGQSITLVPNEMWWGDAPATRELVFRFASPDSHVQALANGDLNVVEPQATVDTIDQIEALGEAVTLGTYQTLIWEHLDINRGEGASLAESPELREAFAMCVPRQLIVDNLIKPINPDATVMNAREVFPFQDTYEEIVSESYDGQYDEVDIEGAAALLEEAGVETPVNVRIGYSGPNPRRTDQVALIKDSCDQAGFEIEDIGNPDFFAAGGNLDTGDFDVALFAWSGSGQITSGQNIYATGRPQNYINYSNETVDEAWDALTSTLDTEEQKEQTKIIERALWEDLYSIPIFAHPGVAAWDSTIQNVEPSSAQSGIVWNAEEWVRSE</sequence>
<dbReference type="InterPro" id="IPR000914">
    <property type="entry name" value="SBP_5_dom"/>
</dbReference>
<dbReference type="Gene3D" id="3.90.76.10">
    <property type="entry name" value="Dipeptide-binding Protein, Domain 1"/>
    <property type="match status" value="1"/>
</dbReference>
<gene>
    <name evidence="4" type="ORF">QQX02_03660</name>
</gene>
<dbReference type="PANTHER" id="PTHR30290:SF65">
    <property type="entry name" value="MONOACYL PHOSPHATIDYLINOSITOL TETRAMANNOSIDE-BINDING PROTEIN LPQW-RELATED"/>
    <property type="match status" value="1"/>
</dbReference>
<feature type="signal peptide" evidence="2">
    <location>
        <begin position="1"/>
        <end position="21"/>
    </location>
</feature>
<dbReference type="Pfam" id="PF00496">
    <property type="entry name" value="SBP_bac_5"/>
    <property type="match status" value="1"/>
</dbReference>
<dbReference type="EMBL" id="JAUHQA010000001">
    <property type="protein sequence ID" value="MDN4480020.1"/>
    <property type="molecule type" value="Genomic_DNA"/>
</dbReference>
<name>A0ABT8GF19_9MICO</name>
<dbReference type="Gene3D" id="3.40.190.10">
    <property type="entry name" value="Periplasmic binding protein-like II"/>
    <property type="match status" value="1"/>
</dbReference>
<keyword evidence="5" id="KW-1185">Reference proteome</keyword>
<evidence type="ECO:0000313" key="4">
    <source>
        <dbReference type="EMBL" id="MDN4480020.1"/>
    </source>
</evidence>
<dbReference type="PANTHER" id="PTHR30290">
    <property type="entry name" value="PERIPLASMIC BINDING COMPONENT OF ABC TRANSPORTER"/>
    <property type="match status" value="1"/>
</dbReference>